<sequence length="154" mass="16847">MGRQDDLDEVEALTGRVERLTADLRIDAMVASELSIQQLKVLTLAVHRSPVTAHDVAETLGVSAATVSGLVGRLVDRDLLVQEPDPRDGRARRLRATEAGQDALEEVASFHLQQSRELLERMTDEEIAALRVSMGGLERAIRETVDAQKAVRGV</sequence>
<gene>
    <name evidence="5" type="ORF">CLV56_3775</name>
</gene>
<keyword evidence="6" id="KW-1185">Reference proteome</keyword>
<dbReference type="InterPro" id="IPR036390">
    <property type="entry name" value="WH_DNA-bd_sf"/>
</dbReference>
<keyword evidence="3" id="KW-0804">Transcription</keyword>
<dbReference type="Gene3D" id="1.10.10.10">
    <property type="entry name" value="Winged helix-like DNA-binding domain superfamily/Winged helix DNA-binding domain"/>
    <property type="match status" value="1"/>
</dbReference>
<dbReference type="GO" id="GO:0003700">
    <property type="term" value="F:DNA-binding transcription factor activity"/>
    <property type="evidence" value="ECO:0007669"/>
    <property type="project" value="InterPro"/>
</dbReference>
<organism evidence="5 6">
    <name type="scientific">Mumia flava</name>
    <dbReference type="NCBI Taxonomy" id="1348852"/>
    <lineage>
        <taxon>Bacteria</taxon>
        <taxon>Bacillati</taxon>
        <taxon>Actinomycetota</taxon>
        <taxon>Actinomycetes</taxon>
        <taxon>Propionibacteriales</taxon>
        <taxon>Nocardioidaceae</taxon>
        <taxon>Mumia</taxon>
    </lineage>
</organism>
<dbReference type="OrthoDB" id="4311144at2"/>
<evidence type="ECO:0000313" key="5">
    <source>
        <dbReference type="EMBL" id="PJJ54267.1"/>
    </source>
</evidence>
<dbReference type="PROSITE" id="PS50995">
    <property type="entry name" value="HTH_MARR_2"/>
    <property type="match status" value="1"/>
</dbReference>
<accession>A0A0B2BH26</accession>
<dbReference type="InterPro" id="IPR000835">
    <property type="entry name" value="HTH_MarR-typ"/>
</dbReference>
<name>A0A0B2BH26_9ACTN</name>
<evidence type="ECO:0000256" key="1">
    <source>
        <dbReference type="ARBA" id="ARBA00023015"/>
    </source>
</evidence>
<dbReference type="Pfam" id="PF12802">
    <property type="entry name" value="MarR_2"/>
    <property type="match status" value="1"/>
</dbReference>
<dbReference type="InterPro" id="IPR023187">
    <property type="entry name" value="Tscrpt_reg_MarR-type_CS"/>
</dbReference>
<dbReference type="SMART" id="SM00347">
    <property type="entry name" value="HTH_MARR"/>
    <property type="match status" value="1"/>
</dbReference>
<keyword evidence="1" id="KW-0805">Transcription regulation</keyword>
<dbReference type="InterPro" id="IPR039422">
    <property type="entry name" value="MarR/SlyA-like"/>
</dbReference>
<evidence type="ECO:0000259" key="4">
    <source>
        <dbReference type="PROSITE" id="PS50995"/>
    </source>
</evidence>
<comment type="caution">
    <text evidence="5">The sequence shown here is derived from an EMBL/GenBank/DDBJ whole genome shotgun (WGS) entry which is preliminary data.</text>
</comment>
<dbReference type="PROSITE" id="PS01117">
    <property type="entry name" value="HTH_MARR_1"/>
    <property type="match status" value="1"/>
</dbReference>
<evidence type="ECO:0000256" key="3">
    <source>
        <dbReference type="ARBA" id="ARBA00023163"/>
    </source>
</evidence>
<dbReference type="SUPFAM" id="SSF46785">
    <property type="entry name" value="Winged helix' DNA-binding domain"/>
    <property type="match status" value="1"/>
</dbReference>
<protein>
    <submittedName>
        <fullName evidence="5">DNA-binding MarR family transcriptional regulator</fullName>
    </submittedName>
</protein>
<dbReference type="AlphaFoldDB" id="A0A0B2BH26"/>
<dbReference type="EMBL" id="PGEZ01000002">
    <property type="protein sequence ID" value="PJJ54267.1"/>
    <property type="molecule type" value="Genomic_DNA"/>
</dbReference>
<evidence type="ECO:0000256" key="2">
    <source>
        <dbReference type="ARBA" id="ARBA00023125"/>
    </source>
</evidence>
<proteinExistence type="predicted"/>
<dbReference type="Proteomes" id="UP000230842">
    <property type="component" value="Unassembled WGS sequence"/>
</dbReference>
<keyword evidence="2 5" id="KW-0238">DNA-binding</keyword>
<evidence type="ECO:0000313" key="6">
    <source>
        <dbReference type="Proteomes" id="UP000230842"/>
    </source>
</evidence>
<dbReference type="PANTHER" id="PTHR33164:SF103">
    <property type="entry name" value="REGULATORY PROTEIN MARR"/>
    <property type="match status" value="1"/>
</dbReference>
<dbReference type="PANTHER" id="PTHR33164">
    <property type="entry name" value="TRANSCRIPTIONAL REGULATOR, MARR FAMILY"/>
    <property type="match status" value="1"/>
</dbReference>
<dbReference type="RefSeq" id="WP_039347989.1">
    <property type="nucleotide sequence ID" value="NZ_PGEZ01000002.1"/>
</dbReference>
<dbReference type="InterPro" id="IPR036388">
    <property type="entry name" value="WH-like_DNA-bd_sf"/>
</dbReference>
<dbReference type="GO" id="GO:0003677">
    <property type="term" value="F:DNA binding"/>
    <property type="evidence" value="ECO:0007669"/>
    <property type="project" value="UniProtKB-KW"/>
</dbReference>
<feature type="domain" description="HTH marR-type" evidence="4">
    <location>
        <begin position="1"/>
        <end position="139"/>
    </location>
</feature>
<dbReference type="GO" id="GO:0006950">
    <property type="term" value="P:response to stress"/>
    <property type="evidence" value="ECO:0007669"/>
    <property type="project" value="TreeGrafter"/>
</dbReference>
<reference evidence="5 6" key="1">
    <citation type="submission" date="2017-11" db="EMBL/GenBank/DDBJ databases">
        <title>Genomic Encyclopedia of Archaeal and Bacterial Type Strains, Phase II (KMG-II): From Individual Species to Whole Genera.</title>
        <authorList>
            <person name="Goeker M."/>
        </authorList>
    </citation>
    <scope>NUCLEOTIDE SEQUENCE [LARGE SCALE GENOMIC DNA]</scope>
    <source>
        <strain evidence="5 6">DSM 27763</strain>
    </source>
</reference>